<reference evidence="1 2" key="1">
    <citation type="journal article" date="2014" name="BMC Genomics">
        <title>Adaptive genomic structural variation in the grape powdery mildew pathogen, Erysiphe necator.</title>
        <authorList>
            <person name="Jones L."/>
            <person name="Riaz S."/>
            <person name="Morales-Cruz A."/>
            <person name="Amrine K.C."/>
            <person name="McGuire B."/>
            <person name="Gubler W.D."/>
            <person name="Walker M.A."/>
            <person name="Cantu D."/>
        </authorList>
    </citation>
    <scope>NUCLEOTIDE SEQUENCE [LARGE SCALE GENOMIC DNA]</scope>
    <source>
        <strain evidence="2">c</strain>
    </source>
</reference>
<organism evidence="1 2">
    <name type="scientific">Uncinula necator</name>
    <name type="common">Grape powdery mildew</name>
    <dbReference type="NCBI Taxonomy" id="52586"/>
    <lineage>
        <taxon>Eukaryota</taxon>
        <taxon>Fungi</taxon>
        <taxon>Dikarya</taxon>
        <taxon>Ascomycota</taxon>
        <taxon>Pezizomycotina</taxon>
        <taxon>Leotiomycetes</taxon>
        <taxon>Erysiphales</taxon>
        <taxon>Erysiphaceae</taxon>
        <taxon>Erysiphe</taxon>
    </lineage>
</organism>
<dbReference type="GO" id="GO:0005634">
    <property type="term" value="C:nucleus"/>
    <property type="evidence" value="ECO:0007669"/>
    <property type="project" value="TreeGrafter"/>
</dbReference>
<dbReference type="AlphaFoldDB" id="A0A0B1P464"/>
<dbReference type="InterPro" id="IPR018800">
    <property type="entry name" value="PRCC"/>
</dbReference>
<gene>
    <name evidence="1" type="ORF">EV44_g5690</name>
</gene>
<keyword evidence="2" id="KW-1185">Reference proteome</keyword>
<dbReference type="Proteomes" id="UP000030854">
    <property type="component" value="Unassembled WGS sequence"/>
</dbReference>
<dbReference type="HOGENOM" id="CLU_043185_0_0_1"/>
<dbReference type="PANTHER" id="PTHR13621:SF2">
    <property type="entry name" value="PROLINE-RICH PROTEIN PRCC"/>
    <property type="match status" value="1"/>
</dbReference>
<dbReference type="EMBL" id="JNVN01002321">
    <property type="protein sequence ID" value="KHJ32125.1"/>
    <property type="molecule type" value="Genomic_DNA"/>
</dbReference>
<evidence type="ECO:0000313" key="2">
    <source>
        <dbReference type="Proteomes" id="UP000030854"/>
    </source>
</evidence>
<evidence type="ECO:0000313" key="1">
    <source>
        <dbReference type="EMBL" id="KHJ32125.1"/>
    </source>
</evidence>
<dbReference type="STRING" id="52586.A0A0B1P464"/>
<comment type="caution">
    <text evidence="1">The sequence shown here is derived from an EMBL/GenBank/DDBJ whole genome shotgun (WGS) entry which is preliminary data.</text>
</comment>
<dbReference type="OMA" id="HQENISI"/>
<name>A0A0B1P464_UNCNE</name>
<dbReference type="PANTHER" id="PTHR13621">
    <property type="entry name" value="PROLINE-RICH PROTEIN PRCC"/>
    <property type="match status" value="1"/>
</dbReference>
<sequence>MGLVDYSDSDLSDKEQQNLEIIKSSTFKSSKRKFQKVVDITNPGKIKITLPEVSSPEEENPQELSNKKIKLEGITRDFNAFLPAPKRNVPADNASYMETNTSKKRPLFCRELNEPRRFTTITGTQIVPPTENLDHLELQKLNMDEKKIKPLMFKPLSVSNKPSMKKKTTSRLVLSTTISNLGSSANKSNSEKLPKISLFPLATEIKERGSSPKKESYQPILYGVSNTTNVDSNDINLEDEHQENISIPRSPPSSSLSLIADSLHLSDSERRQLLGRQKGNSKSAMATNVINFNTDAEYQHNEEIRATGEKTVNNPVRAIAPGKHSLKQLIHAAQSQKDALEESFAKGKSNRAEAGSRYGW</sequence>
<accession>A0A0B1P464</accession>
<protein>
    <submittedName>
        <fullName evidence="1">Uncharacterized protein</fullName>
    </submittedName>
</protein>
<proteinExistence type="predicted"/>
<dbReference type="Pfam" id="PF10253">
    <property type="entry name" value="PRCC"/>
    <property type="match status" value="1"/>
</dbReference>